<dbReference type="EMBL" id="JAPQKN010000006">
    <property type="protein sequence ID" value="KAJ5157617.1"/>
    <property type="molecule type" value="Genomic_DNA"/>
</dbReference>
<evidence type="ECO:0000313" key="1">
    <source>
        <dbReference type="EMBL" id="KAJ5157617.1"/>
    </source>
</evidence>
<evidence type="ECO:0008006" key="3">
    <source>
        <dbReference type="Google" id="ProtNLM"/>
    </source>
</evidence>
<protein>
    <recommendedName>
        <fullName evidence="3">BTB domain-containing protein</fullName>
    </recommendedName>
</protein>
<sequence length="199" mass="22529">MDIQSTIHDLAIEEVDANGDTILILSMKDPRQLFHCSSQALIATCDHFREKLAPGQQPHKELTQNGKVYLTIPDFEADCVLTILHIIHNPSTRLPEPLHPLRQSWLVARFNIYLKCQRDAQLGADFIAAWKEKAMNTKFHLSNTPKWMLISYTFRQEAVFRHTTALAQQYGAGVFKAAGLSIPKEVGSKQSFQTILNCL</sequence>
<dbReference type="RefSeq" id="XP_056540606.1">
    <property type="nucleotide sequence ID" value="XM_056690841.1"/>
</dbReference>
<proteinExistence type="predicted"/>
<comment type="caution">
    <text evidence="1">The sequence shown here is derived from an EMBL/GenBank/DDBJ whole genome shotgun (WGS) entry which is preliminary data.</text>
</comment>
<dbReference type="Proteomes" id="UP001149163">
    <property type="component" value="Unassembled WGS sequence"/>
</dbReference>
<organism evidence="1 2">
    <name type="scientific">Penicillium canariense</name>
    <dbReference type="NCBI Taxonomy" id="189055"/>
    <lineage>
        <taxon>Eukaryota</taxon>
        <taxon>Fungi</taxon>
        <taxon>Dikarya</taxon>
        <taxon>Ascomycota</taxon>
        <taxon>Pezizomycotina</taxon>
        <taxon>Eurotiomycetes</taxon>
        <taxon>Eurotiomycetidae</taxon>
        <taxon>Eurotiales</taxon>
        <taxon>Aspergillaceae</taxon>
        <taxon>Penicillium</taxon>
    </lineage>
</organism>
<dbReference type="GeneID" id="81430017"/>
<reference evidence="1" key="1">
    <citation type="submission" date="2022-11" db="EMBL/GenBank/DDBJ databases">
        <authorList>
            <person name="Petersen C."/>
        </authorList>
    </citation>
    <scope>NUCLEOTIDE SEQUENCE</scope>
    <source>
        <strain evidence="1">IBT 26290</strain>
    </source>
</reference>
<keyword evidence="2" id="KW-1185">Reference proteome</keyword>
<dbReference type="OrthoDB" id="4343961at2759"/>
<gene>
    <name evidence="1" type="ORF">N7482_008717</name>
</gene>
<reference evidence="1" key="2">
    <citation type="journal article" date="2023" name="IMA Fungus">
        <title>Comparative genomic study of the Penicillium genus elucidates a diverse pangenome and 15 lateral gene transfer events.</title>
        <authorList>
            <person name="Petersen C."/>
            <person name="Sorensen T."/>
            <person name="Nielsen M.R."/>
            <person name="Sondergaard T.E."/>
            <person name="Sorensen J.L."/>
            <person name="Fitzpatrick D.A."/>
            <person name="Frisvad J.C."/>
            <person name="Nielsen K.L."/>
        </authorList>
    </citation>
    <scope>NUCLEOTIDE SEQUENCE</scope>
    <source>
        <strain evidence="1">IBT 26290</strain>
    </source>
</reference>
<dbReference type="AlphaFoldDB" id="A0A9W9LJ07"/>
<accession>A0A9W9LJ07</accession>
<name>A0A9W9LJ07_9EURO</name>
<evidence type="ECO:0000313" key="2">
    <source>
        <dbReference type="Proteomes" id="UP001149163"/>
    </source>
</evidence>